<dbReference type="InterPro" id="IPR051720">
    <property type="entry name" value="rRNA_MeTrfase/Polyamine_Synth"/>
</dbReference>
<dbReference type="PANTHER" id="PTHR23290">
    <property type="entry name" value="RRNA N6-ADENOSINE-METHYLTRANSFERASE METTL5"/>
    <property type="match status" value="1"/>
</dbReference>
<dbReference type="Gene3D" id="3.40.50.150">
    <property type="entry name" value="Vaccinia Virus protein VP39"/>
    <property type="match status" value="1"/>
</dbReference>
<protein>
    <submittedName>
        <fullName evidence="2">METTL5 family protein</fullName>
    </submittedName>
</protein>
<keyword evidence="3" id="KW-1185">Reference proteome</keyword>
<dbReference type="Pfam" id="PF05175">
    <property type="entry name" value="MTS"/>
    <property type="match status" value="1"/>
</dbReference>
<dbReference type="GeneID" id="73045865"/>
<evidence type="ECO:0000313" key="3">
    <source>
        <dbReference type="Proteomes" id="UP001595945"/>
    </source>
</evidence>
<evidence type="ECO:0000259" key="1">
    <source>
        <dbReference type="Pfam" id="PF05175"/>
    </source>
</evidence>
<name>A0ABD5PX66_9EURY</name>
<proteinExistence type="predicted"/>
<dbReference type="AlphaFoldDB" id="A0ABD5PX66"/>
<sequence length="212" mass="22773">MDKAALERRLSRVAGFEDPSVELEQYPTPADLAAHLVHLADVQRDLAGKTVVDLGTGTGVLALGVAFRGPARVLALDRDPAALAQARQNERAVAPDVPVSWLLADATRAPLCVSEDAPSREETTVLMNPPFGAQTGNEHADRAFLATASEIASVSYSIHNAGSRAFVEAFSDDEGGEVTHAFGADLDVERQFAHQSSERAVIDTEVFRIRWE</sequence>
<comment type="caution">
    <text evidence="2">The sequence shown here is derived from an EMBL/GenBank/DDBJ whole genome shotgun (WGS) entry which is preliminary data.</text>
</comment>
<dbReference type="InterPro" id="IPR029063">
    <property type="entry name" value="SAM-dependent_MTases_sf"/>
</dbReference>
<feature type="domain" description="Methyltransferase small" evidence="1">
    <location>
        <begin position="43"/>
        <end position="150"/>
    </location>
</feature>
<dbReference type="InterPro" id="IPR007848">
    <property type="entry name" value="Small_mtfrase_dom"/>
</dbReference>
<evidence type="ECO:0000313" key="2">
    <source>
        <dbReference type="EMBL" id="MFC4823091.1"/>
    </source>
</evidence>
<dbReference type="EMBL" id="JBHSHT010000001">
    <property type="protein sequence ID" value="MFC4823091.1"/>
    <property type="molecule type" value="Genomic_DNA"/>
</dbReference>
<reference evidence="2 3" key="1">
    <citation type="journal article" date="2019" name="Int. J. Syst. Evol. Microbiol.">
        <title>The Global Catalogue of Microorganisms (GCM) 10K type strain sequencing project: providing services to taxonomists for standard genome sequencing and annotation.</title>
        <authorList>
            <consortium name="The Broad Institute Genomics Platform"/>
            <consortium name="The Broad Institute Genome Sequencing Center for Infectious Disease"/>
            <person name="Wu L."/>
            <person name="Ma J."/>
        </authorList>
    </citation>
    <scope>NUCLEOTIDE SEQUENCE [LARGE SCALE GENOMIC DNA]</scope>
    <source>
        <strain evidence="2 3">XZYJ18</strain>
    </source>
</reference>
<dbReference type="GO" id="GO:0016740">
    <property type="term" value="F:transferase activity"/>
    <property type="evidence" value="ECO:0007669"/>
    <property type="project" value="UniProtKB-ARBA"/>
</dbReference>
<dbReference type="SUPFAM" id="SSF53335">
    <property type="entry name" value="S-adenosyl-L-methionine-dependent methyltransferases"/>
    <property type="match status" value="1"/>
</dbReference>
<dbReference type="Proteomes" id="UP001595945">
    <property type="component" value="Unassembled WGS sequence"/>
</dbReference>
<gene>
    <name evidence="2" type="ORF">ACFO9K_02325</name>
</gene>
<dbReference type="CDD" id="cd02440">
    <property type="entry name" value="AdoMet_MTases"/>
    <property type="match status" value="1"/>
</dbReference>
<dbReference type="PANTHER" id="PTHR23290:SF0">
    <property type="entry name" value="RRNA N6-ADENOSINE-METHYLTRANSFERASE METTL5"/>
    <property type="match status" value="1"/>
</dbReference>
<organism evidence="2 3">
    <name type="scientific">Halorussus aquaticus</name>
    <dbReference type="NCBI Taxonomy" id="2953748"/>
    <lineage>
        <taxon>Archaea</taxon>
        <taxon>Methanobacteriati</taxon>
        <taxon>Methanobacteriota</taxon>
        <taxon>Stenosarchaea group</taxon>
        <taxon>Halobacteria</taxon>
        <taxon>Halobacteriales</taxon>
        <taxon>Haladaptataceae</taxon>
        <taxon>Halorussus</taxon>
    </lineage>
</organism>
<accession>A0ABD5PX66</accession>
<dbReference type="RefSeq" id="WP_254267413.1">
    <property type="nucleotide sequence ID" value="NZ_CP100400.1"/>
</dbReference>